<dbReference type="InterPro" id="IPR032808">
    <property type="entry name" value="DoxX"/>
</dbReference>
<gene>
    <name evidence="6" type="ORF">R4Z09_26745</name>
</gene>
<dbReference type="PANTHER" id="PTHR39157">
    <property type="entry name" value="INTEGRAL MEMBRANE PROTEIN-RELATED"/>
    <property type="match status" value="1"/>
</dbReference>
<evidence type="ECO:0000256" key="4">
    <source>
        <dbReference type="ARBA" id="ARBA00023136"/>
    </source>
</evidence>
<accession>A0ABZ2CAM9</accession>
<keyword evidence="4 5" id="KW-0472">Membrane</keyword>
<dbReference type="Proteomes" id="UP001357223">
    <property type="component" value="Chromosome"/>
</dbReference>
<dbReference type="PANTHER" id="PTHR39157:SF1">
    <property type="entry name" value="DOXX FAMILY PROTEIN"/>
    <property type="match status" value="1"/>
</dbReference>
<organism evidence="6 7">
    <name type="scientific">Niallia oryzisoli</name>
    <dbReference type="NCBI Taxonomy" id="1737571"/>
    <lineage>
        <taxon>Bacteria</taxon>
        <taxon>Bacillati</taxon>
        <taxon>Bacillota</taxon>
        <taxon>Bacilli</taxon>
        <taxon>Bacillales</taxon>
        <taxon>Bacillaceae</taxon>
        <taxon>Niallia</taxon>
    </lineage>
</organism>
<feature type="transmembrane region" description="Helical" evidence="5">
    <location>
        <begin position="12"/>
        <end position="30"/>
    </location>
</feature>
<evidence type="ECO:0000313" key="6">
    <source>
        <dbReference type="EMBL" id="WVX80777.1"/>
    </source>
</evidence>
<dbReference type="Pfam" id="PF07681">
    <property type="entry name" value="DoxX"/>
    <property type="match status" value="1"/>
</dbReference>
<evidence type="ECO:0000256" key="2">
    <source>
        <dbReference type="ARBA" id="ARBA00022692"/>
    </source>
</evidence>
<evidence type="ECO:0000256" key="3">
    <source>
        <dbReference type="ARBA" id="ARBA00022989"/>
    </source>
</evidence>
<evidence type="ECO:0000256" key="5">
    <source>
        <dbReference type="SAM" id="Phobius"/>
    </source>
</evidence>
<sequence>MISKVLQGNSYMSYLLTIIRVYLGWSWLTAGLGKITEGKFDASGFLQGALSKISGDHPAVPGWWGFFIENIALPNVELFNVLVPWGELLVGIALLLGVFTSFAALMGVMMNFSYLFSGTTSTNPQMLLLELIILIAGANAAKIGLDYWVMPFIRKNGFNKESQALSVE</sequence>
<protein>
    <submittedName>
        <fullName evidence="6">DoxX family protein</fullName>
    </submittedName>
</protein>
<feature type="transmembrane region" description="Helical" evidence="5">
    <location>
        <begin position="127"/>
        <end position="150"/>
    </location>
</feature>
<dbReference type="EMBL" id="CP137640">
    <property type="protein sequence ID" value="WVX80777.1"/>
    <property type="molecule type" value="Genomic_DNA"/>
</dbReference>
<reference evidence="6 7" key="1">
    <citation type="submission" date="2023-10" db="EMBL/GenBank/DDBJ databases">
        <title>Niallia locisalis sp.nov. isolated from a salt pond sample.</title>
        <authorList>
            <person name="Li X.-J."/>
            <person name="Dong L."/>
        </authorList>
    </citation>
    <scope>NUCLEOTIDE SEQUENCE [LARGE SCALE GENOMIC DNA]</scope>
    <source>
        <strain evidence="6 7">DSM 29761</strain>
    </source>
</reference>
<name>A0ABZ2CAM9_9BACI</name>
<keyword evidence="3 5" id="KW-1133">Transmembrane helix</keyword>
<feature type="transmembrane region" description="Helical" evidence="5">
    <location>
        <begin position="88"/>
        <end position="115"/>
    </location>
</feature>
<comment type="subcellular location">
    <subcellularLocation>
        <location evidence="1">Membrane</location>
        <topology evidence="1">Multi-pass membrane protein</topology>
    </subcellularLocation>
</comment>
<evidence type="ECO:0000313" key="7">
    <source>
        <dbReference type="Proteomes" id="UP001357223"/>
    </source>
</evidence>
<keyword evidence="7" id="KW-1185">Reference proteome</keyword>
<keyword evidence="2 5" id="KW-0812">Transmembrane</keyword>
<evidence type="ECO:0000256" key="1">
    <source>
        <dbReference type="ARBA" id="ARBA00004141"/>
    </source>
</evidence>
<proteinExistence type="predicted"/>